<dbReference type="PANTHER" id="PTHR20854:SF4">
    <property type="entry name" value="INOSITOL-1-MONOPHOSPHATASE-RELATED"/>
    <property type="match status" value="1"/>
</dbReference>
<dbReference type="GO" id="GO:0008934">
    <property type="term" value="F:inositol monophosphate 1-phosphatase activity"/>
    <property type="evidence" value="ECO:0007669"/>
    <property type="project" value="InterPro"/>
</dbReference>
<dbReference type="Pfam" id="PF00459">
    <property type="entry name" value="Inositol_P"/>
    <property type="match status" value="1"/>
</dbReference>
<dbReference type="PANTHER" id="PTHR20854">
    <property type="entry name" value="INOSITOL MONOPHOSPHATASE"/>
    <property type="match status" value="1"/>
</dbReference>
<gene>
    <name evidence="7" type="ORF">BLM47_05915</name>
</gene>
<evidence type="ECO:0000313" key="7">
    <source>
        <dbReference type="EMBL" id="PDO10633.1"/>
    </source>
</evidence>
<evidence type="ECO:0000256" key="2">
    <source>
        <dbReference type="ARBA" id="ARBA00001946"/>
    </source>
</evidence>
<evidence type="ECO:0000256" key="5">
    <source>
        <dbReference type="PIRSR" id="PIRSR600760-2"/>
    </source>
</evidence>
<keyword evidence="3 5" id="KW-0479">Metal-binding</keyword>
<keyword evidence="4 5" id="KW-0460">Magnesium</keyword>
<dbReference type="InterPro" id="IPR033942">
    <property type="entry name" value="IMPase"/>
</dbReference>
<proteinExistence type="inferred from homology"/>
<organism evidence="7 8">
    <name type="scientific">Candidatus Reconcilbacillus cellulovorans</name>
    <dbReference type="NCBI Taxonomy" id="1906605"/>
    <lineage>
        <taxon>Bacteria</taxon>
        <taxon>Bacillati</taxon>
        <taxon>Bacillota</taxon>
        <taxon>Bacilli</taxon>
        <taxon>Bacillales</taxon>
        <taxon>Paenibacillaceae</taxon>
        <taxon>Candidatus Reconcilbacillus</taxon>
    </lineage>
</organism>
<dbReference type="AlphaFoldDB" id="A0A2A6E0W9"/>
<comment type="cofactor">
    <cofactor evidence="2 5 6">
        <name>Mg(2+)</name>
        <dbReference type="ChEBI" id="CHEBI:18420"/>
    </cofactor>
</comment>
<dbReference type="Gene3D" id="3.30.540.10">
    <property type="entry name" value="Fructose-1,6-Bisphosphatase, subunit A, domain 1"/>
    <property type="match status" value="1"/>
</dbReference>
<dbReference type="GO" id="GO:0007165">
    <property type="term" value="P:signal transduction"/>
    <property type="evidence" value="ECO:0007669"/>
    <property type="project" value="TreeGrafter"/>
</dbReference>
<dbReference type="InterPro" id="IPR000760">
    <property type="entry name" value="Inositol_monophosphatase-like"/>
</dbReference>
<evidence type="ECO:0000313" key="8">
    <source>
        <dbReference type="Proteomes" id="UP000243688"/>
    </source>
</evidence>
<feature type="binding site" evidence="5">
    <location>
        <position position="96"/>
    </location>
    <ligand>
        <name>Mg(2+)</name>
        <dbReference type="ChEBI" id="CHEBI:18420"/>
        <label>1</label>
        <note>catalytic</note>
    </ligand>
</feature>
<evidence type="ECO:0000256" key="3">
    <source>
        <dbReference type="ARBA" id="ARBA00022723"/>
    </source>
</evidence>
<evidence type="ECO:0000256" key="6">
    <source>
        <dbReference type="RuleBase" id="RU364068"/>
    </source>
</evidence>
<dbReference type="PRINTS" id="PR00377">
    <property type="entry name" value="IMPHPHTASES"/>
</dbReference>
<dbReference type="SUPFAM" id="SSF56655">
    <property type="entry name" value="Carbohydrate phosphatase"/>
    <property type="match status" value="1"/>
</dbReference>
<dbReference type="GO" id="GO:0006020">
    <property type="term" value="P:inositol metabolic process"/>
    <property type="evidence" value="ECO:0007669"/>
    <property type="project" value="TreeGrafter"/>
</dbReference>
<comment type="caution">
    <text evidence="7">The sequence shown here is derived from an EMBL/GenBank/DDBJ whole genome shotgun (WGS) entry which is preliminary data.</text>
</comment>
<dbReference type="GO" id="GO:0046854">
    <property type="term" value="P:phosphatidylinositol phosphate biosynthetic process"/>
    <property type="evidence" value="ECO:0007669"/>
    <property type="project" value="InterPro"/>
</dbReference>
<dbReference type="InterPro" id="IPR020550">
    <property type="entry name" value="Inositol_monophosphatase_CS"/>
</dbReference>
<reference evidence="7 8" key="1">
    <citation type="submission" date="2016-12" db="EMBL/GenBank/DDBJ databases">
        <title>Candidatus Reconcilibacillus cellulovorans genome.</title>
        <authorList>
            <person name="Kolinko S."/>
            <person name="Wu Y.-W."/>
            <person name="Tachea F."/>
            <person name="Denzel E."/>
            <person name="Hiras J."/>
            <person name="Baecker N."/>
            <person name="Chan L.J."/>
            <person name="Eichorst S.A."/>
            <person name="Frey D."/>
            <person name="Adams P.D."/>
            <person name="Pray T."/>
            <person name="Tanjore D."/>
            <person name="Petzold C.J."/>
            <person name="Gladden J.M."/>
            <person name="Simmons B.A."/>
            <person name="Singer S.W."/>
        </authorList>
    </citation>
    <scope>NUCLEOTIDE SEQUENCE [LARGE SCALE GENOMIC DNA]</scope>
    <source>
        <strain evidence="7">JTherm</strain>
    </source>
</reference>
<protein>
    <recommendedName>
        <fullName evidence="6">Inositol-1-monophosphatase</fullName>
        <ecNumber evidence="6">3.1.3.25</ecNumber>
    </recommendedName>
</protein>
<comment type="similarity">
    <text evidence="6">Belongs to the inositol monophosphatase superfamily.</text>
</comment>
<dbReference type="PROSITE" id="PS00630">
    <property type="entry name" value="IMP_2"/>
    <property type="match status" value="1"/>
</dbReference>
<name>A0A2A6E0W9_9BACL</name>
<dbReference type="CDD" id="cd01639">
    <property type="entry name" value="IMPase"/>
    <property type="match status" value="1"/>
</dbReference>
<feature type="binding site" evidence="5">
    <location>
        <position position="94"/>
    </location>
    <ligand>
        <name>Mg(2+)</name>
        <dbReference type="ChEBI" id="CHEBI:18420"/>
        <label>1</label>
        <note>catalytic</note>
    </ligand>
</feature>
<dbReference type="Gene3D" id="3.40.190.80">
    <property type="match status" value="1"/>
</dbReference>
<evidence type="ECO:0000256" key="1">
    <source>
        <dbReference type="ARBA" id="ARBA00001033"/>
    </source>
</evidence>
<dbReference type="FunFam" id="3.30.540.10:FF:000004">
    <property type="entry name" value="Inositol-1-monophosphatase"/>
    <property type="match status" value="1"/>
</dbReference>
<dbReference type="EC" id="3.1.3.25" evidence="6"/>
<dbReference type="Proteomes" id="UP000243688">
    <property type="component" value="Unassembled WGS sequence"/>
</dbReference>
<accession>A0A2A6E0W9</accession>
<feature type="binding site" evidence="5">
    <location>
        <position position="97"/>
    </location>
    <ligand>
        <name>Mg(2+)</name>
        <dbReference type="ChEBI" id="CHEBI:18420"/>
        <label>1</label>
        <note>catalytic</note>
    </ligand>
</feature>
<comment type="catalytic activity">
    <reaction evidence="1 6">
        <text>a myo-inositol phosphate + H2O = myo-inositol + phosphate</text>
        <dbReference type="Rhea" id="RHEA:24056"/>
        <dbReference type="ChEBI" id="CHEBI:15377"/>
        <dbReference type="ChEBI" id="CHEBI:17268"/>
        <dbReference type="ChEBI" id="CHEBI:43474"/>
        <dbReference type="ChEBI" id="CHEBI:84139"/>
        <dbReference type="EC" id="3.1.3.25"/>
    </reaction>
</comment>
<feature type="binding site" evidence="5">
    <location>
        <position position="68"/>
    </location>
    <ligand>
        <name>Mg(2+)</name>
        <dbReference type="ChEBI" id="CHEBI:18420"/>
        <label>1</label>
        <note>catalytic</note>
    </ligand>
</feature>
<dbReference type="EMBL" id="MOXJ01000011">
    <property type="protein sequence ID" value="PDO10633.1"/>
    <property type="molecule type" value="Genomic_DNA"/>
</dbReference>
<feature type="binding site" evidence="5">
    <location>
        <position position="221"/>
    </location>
    <ligand>
        <name>Mg(2+)</name>
        <dbReference type="ChEBI" id="CHEBI:18420"/>
        <label>1</label>
        <note>catalytic</note>
    </ligand>
</feature>
<evidence type="ECO:0000256" key="4">
    <source>
        <dbReference type="ARBA" id="ARBA00022842"/>
    </source>
</evidence>
<dbReference type="GO" id="GO:0046872">
    <property type="term" value="F:metal ion binding"/>
    <property type="evidence" value="ECO:0007669"/>
    <property type="project" value="UniProtKB-KW"/>
</dbReference>
<sequence length="272" mass="28933">MATESFASVAAGAALEAGRLLKRSLDRPLDVRTKTSERDLVTKLDREIELFIRGYLHARFPNHKFFGEETGTAGGAGTIPAEELECAEYVWIVDPIDGTTNVVHGFPFFAVSVALAHRGEVVVGVVYDPLRDELFAAEKGKGARLGGRCLSVSNESSLSESLLASGFPHDPRALGWSAAAISRLAPHVRNIRTGGSAALHLAYVAAGRLTGFFEPGLNPWDVAAGIALVREAGGRATALDGTPYRLTTCGVLATNGHVHADLECVFRSLEPL</sequence>
<keyword evidence="6" id="KW-0378">Hydrolase</keyword>